<keyword evidence="4" id="KW-0804">Transcription</keyword>
<evidence type="ECO:0000256" key="1">
    <source>
        <dbReference type="ARBA" id="ARBA00023015"/>
    </source>
</evidence>
<reference evidence="6 7" key="1">
    <citation type="submission" date="2015-09" db="EMBL/GenBank/DDBJ databases">
        <title>Sorangium comparison.</title>
        <authorList>
            <person name="Zaburannyi N."/>
            <person name="Bunk B."/>
            <person name="Overmann J."/>
            <person name="Mueller R."/>
        </authorList>
    </citation>
    <scope>NUCLEOTIDE SEQUENCE [LARGE SCALE GENOMIC DNA]</scope>
    <source>
        <strain evidence="6 7">So ceGT47</strain>
    </source>
</reference>
<dbReference type="PANTHER" id="PTHR30385:SF7">
    <property type="entry name" value="RNA POLYMERASE SIGMA FACTOR FLIA"/>
    <property type="match status" value="1"/>
</dbReference>
<dbReference type="GO" id="GO:0006352">
    <property type="term" value="P:DNA-templated transcription initiation"/>
    <property type="evidence" value="ECO:0007669"/>
    <property type="project" value="InterPro"/>
</dbReference>
<dbReference type="InterPro" id="IPR007630">
    <property type="entry name" value="RNA_pol_sigma70_r4"/>
</dbReference>
<accession>A0A4P2Q681</accession>
<dbReference type="SUPFAM" id="SSF88659">
    <property type="entry name" value="Sigma3 and sigma4 domains of RNA polymerase sigma factors"/>
    <property type="match status" value="1"/>
</dbReference>
<dbReference type="PANTHER" id="PTHR30385">
    <property type="entry name" value="SIGMA FACTOR F FLAGELLAR"/>
    <property type="match status" value="1"/>
</dbReference>
<dbReference type="InterPro" id="IPR036388">
    <property type="entry name" value="WH-like_DNA-bd_sf"/>
</dbReference>
<gene>
    <name evidence="6" type="ORF">SOCEGT47_054390</name>
</gene>
<dbReference type="AlphaFoldDB" id="A0A4P2Q681"/>
<name>A0A4P2Q681_SORCE</name>
<dbReference type="NCBIfam" id="TIGR02937">
    <property type="entry name" value="sigma70-ECF"/>
    <property type="match status" value="1"/>
</dbReference>
<evidence type="ECO:0000313" key="6">
    <source>
        <dbReference type="EMBL" id="AUX24899.1"/>
    </source>
</evidence>
<dbReference type="Gene3D" id="1.10.1740.10">
    <property type="match status" value="1"/>
</dbReference>
<keyword evidence="2" id="KW-0731">Sigma factor</keyword>
<protein>
    <recommendedName>
        <fullName evidence="5">RNA polymerase sigma-70 region 4 domain-containing protein</fullName>
    </recommendedName>
</protein>
<dbReference type="InterPro" id="IPR013324">
    <property type="entry name" value="RNA_pol_sigma_r3/r4-like"/>
</dbReference>
<sequence length="249" mass="27368">MSRDHRRTGRPPLNEAQRSLVEATLWLAARVARGLRRRYPDADEDELRSAGLEALAEAARTYDPAKNDSFACYCWAHVYGAMADELRAAAAWKNEASAAARHFGIDLARGLRDETDPFADASSDLEQRLGQAGDEIAAAVVFGLDSGPLGRLGEEGFVEHEDYRRASATLRRELSLLPEPDRRLVELRYEQRLGLQEVAAAMGFTKSTAGRRCAAVLERLRKALTRQGITGAPAFEGHAPLSEELRPPG</sequence>
<dbReference type="InterPro" id="IPR013325">
    <property type="entry name" value="RNA_pol_sigma_r2"/>
</dbReference>
<evidence type="ECO:0000256" key="4">
    <source>
        <dbReference type="ARBA" id="ARBA00023163"/>
    </source>
</evidence>
<evidence type="ECO:0000313" key="7">
    <source>
        <dbReference type="Proteomes" id="UP000295781"/>
    </source>
</evidence>
<dbReference type="Pfam" id="PF04545">
    <property type="entry name" value="Sigma70_r4"/>
    <property type="match status" value="1"/>
</dbReference>
<dbReference type="Gene3D" id="1.10.10.10">
    <property type="entry name" value="Winged helix-like DNA-binding domain superfamily/Winged helix DNA-binding domain"/>
    <property type="match status" value="1"/>
</dbReference>
<evidence type="ECO:0000256" key="2">
    <source>
        <dbReference type="ARBA" id="ARBA00023082"/>
    </source>
</evidence>
<organism evidence="6 7">
    <name type="scientific">Sorangium cellulosum</name>
    <name type="common">Polyangium cellulosum</name>
    <dbReference type="NCBI Taxonomy" id="56"/>
    <lineage>
        <taxon>Bacteria</taxon>
        <taxon>Pseudomonadati</taxon>
        <taxon>Myxococcota</taxon>
        <taxon>Polyangia</taxon>
        <taxon>Polyangiales</taxon>
        <taxon>Polyangiaceae</taxon>
        <taxon>Sorangium</taxon>
    </lineage>
</organism>
<dbReference type="GO" id="GO:0003677">
    <property type="term" value="F:DNA binding"/>
    <property type="evidence" value="ECO:0007669"/>
    <property type="project" value="UniProtKB-KW"/>
</dbReference>
<keyword evidence="1" id="KW-0805">Transcription regulation</keyword>
<dbReference type="RefSeq" id="WP_165373386.1">
    <property type="nucleotide sequence ID" value="NZ_CP012670.1"/>
</dbReference>
<dbReference type="Proteomes" id="UP000295781">
    <property type="component" value="Chromosome"/>
</dbReference>
<proteinExistence type="predicted"/>
<feature type="domain" description="RNA polymerase sigma-70 region 4" evidence="5">
    <location>
        <begin position="174"/>
        <end position="222"/>
    </location>
</feature>
<dbReference type="SUPFAM" id="SSF88946">
    <property type="entry name" value="Sigma2 domain of RNA polymerase sigma factors"/>
    <property type="match status" value="1"/>
</dbReference>
<keyword evidence="3" id="KW-0238">DNA-binding</keyword>
<evidence type="ECO:0000259" key="5">
    <source>
        <dbReference type="Pfam" id="PF04545"/>
    </source>
</evidence>
<dbReference type="InterPro" id="IPR014284">
    <property type="entry name" value="RNA_pol_sigma-70_dom"/>
</dbReference>
<evidence type="ECO:0000256" key="3">
    <source>
        <dbReference type="ARBA" id="ARBA00023125"/>
    </source>
</evidence>
<dbReference type="GO" id="GO:0016987">
    <property type="term" value="F:sigma factor activity"/>
    <property type="evidence" value="ECO:0007669"/>
    <property type="project" value="UniProtKB-KW"/>
</dbReference>
<dbReference type="EMBL" id="CP012670">
    <property type="protein sequence ID" value="AUX24899.1"/>
    <property type="molecule type" value="Genomic_DNA"/>
</dbReference>